<name>A0ABQ8N056_LABRO</name>
<evidence type="ECO:0000313" key="2">
    <source>
        <dbReference type="Proteomes" id="UP000830375"/>
    </source>
</evidence>
<proteinExistence type="predicted"/>
<organism evidence="1 2">
    <name type="scientific">Labeo rohita</name>
    <name type="common">Indian major carp</name>
    <name type="synonym">Cyprinus rohita</name>
    <dbReference type="NCBI Taxonomy" id="84645"/>
    <lineage>
        <taxon>Eukaryota</taxon>
        <taxon>Metazoa</taxon>
        <taxon>Chordata</taxon>
        <taxon>Craniata</taxon>
        <taxon>Vertebrata</taxon>
        <taxon>Euteleostomi</taxon>
        <taxon>Actinopterygii</taxon>
        <taxon>Neopterygii</taxon>
        <taxon>Teleostei</taxon>
        <taxon>Ostariophysi</taxon>
        <taxon>Cypriniformes</taxon>
        <taxon>Cyprinidae</taxon>
        <taxon>Labeoninae</taxon>
        <taxon>Labeonini</taxon>
        <taxon>Labeo</taxon>
    </lineage>
</organism>
<keyword evidence="2" id="KW-1185">Reference proteome</keyword>
<sequence>MNVFFTSVTNIHFMLNGILVKLMRTPNPNWLQFCSSGVQVWSFWLESVNGLFLLMNPPQAPKTKLGEQNGLLLCVYREESIFSRITGIDRPVHQEWGVHIRMAVIFITFVLISL</sequence>
<comment type="caution">
    <text evidence="1">The sequence shown here is derived from an EMBL/GenBank/DDBJ whole genome shotgun (WGS) entry which is preliminary data.</text>
</comment>
<dbReference type="GO" id="GO:0005840">
    <property type="term" value="C:ribosome"/>
    <property type="evidence" value="ECO:0007669"/>
    <property type="project" value="UniProtKB-KW"/>
</dbReference>
<keyword evidence="1" id="KW-0689">Ribosomal protein</keyword>
<dbReference type="EMBL" id="JACTAM010000002">
    <property type="protein sequence ID" value="KAI2668052.1"/>
    <property type="molecule type" value="Genomic_DNA"/>
</dbReference>
<gene>
    <name evidence="1" type="ORF">H4Q32_004690</name>
</gene>
<evidence type="ECO:0000313" key="1">
    <source>
        <dbReference type="EMBL" id="KAI2668052.1"/>
    </source>
</evidence>
<keyword evidence="1" id="KW-0687">Ribonucleoprotein</keyword>
<accession>A0ABQ8N056</accession>
<reference evidence="1 2" key="1">
    <citation type="submission" date="2022-01" db="EMBL/GenBank/DDBJ databases">
        <title>A high-quality chromosome-level genome assembly of rohu carp, Labeo rohita.</title>
        <authorList>
            <person name="Arick M.A. II"/>
            <person name="Hsu C.-Y."/>
            <person name="Magbanua Z."/>
            <person name="Pechanova O."/>
            <person name="Grover C."/>
            <person name="Miller E."/>
            <person name="Thrash A."/>
            <person name="Ezzel L."/>
            <person name="Alam S."/>
            <person name="Benzie J."/>
            <person name="Hamilton M."/>
            <person name="Karsi A."/>
            <person name="Lawrence M.L."/>
            <person name="Peterson D.G."/>
        </authorList>
    </citation>
    <scope>NUCLEOTIDE SEQUENCE [LARGE SCALE GENOMIC DNA]</scope>
    <source>
        <strain evidence="2">BAU-BD-2019</strain>
        <tissue evidence="1">Blood</tissue>
    </source>
</reference>
<dbReference type="Proteomes" id="UP000830375">
    <property type="component" value="Unassembled WGS sequence"/>
</dbReference>
<protein>
    <submittedName>
        <fullName evidence="1">30S ribosomal protein S3</fullName>
    </submittedName>
</protein>